<evidence type="ECO:0000313" key="1">
    <source>
        <dbReference type="EMBL" id="KKL51831.1"/>
    </source>
</evidence>
<gene>
    <name evidence="1" type="ORF">LCGC14_2291580</name>
</gene>
<protein>
    <submittedName>
        <fullName evidence="1">Uncharacterized protein</fullName>
    </submittedName>
</protein>
<proteinExistence type="predicted"/>
<reference evidence="1" key="1">
    <citation type="journal article" date="2015" name="Nature">
        <title>Complex archaea that bridge the gap between prokaryotes and eukaryotes.</title>
        <authorList>
            <person name="Spang A."/>
            <person name="Saw J.H."/>
            <person name="Jorgensen S.L."/>
            <person name="Zaremba-Niedzwiedzka K."/>
            <person name="Martijn J."/>
            <person name="Lind A.E."/>
            <person name="van Eijk R."/>
            <person name="Schleper C."/>
            <person name="Guy L."/>
            <person name="Ettema T.J."/>
        </authorList>
    </citation>
    <scope>NUCLEOTIDE SEQUENCE</scope>
</reference>
<accession>A0A0F9DDR1</accession>
<organism evidence="1">
    <name type="scientific">marine sediment metagenome</name>
    <dbReference type="NCBI Taxonomy" id="412755"/>
    <lineage>
        <taxon>unclassified sequences</taxon>
        <taxon>metagenomes</taxon>
        <taxon>ecological metagenomes</taxon>
    </lineage>
</organism>
<dbReference type="AlphaFoldDB" id="A0A0F9DDR1"/>
<sequence length="131" mass="15091">MSILDLDLSDAQEPQVAPANEEYKLRIVGVKVGVDKNSHDYFIPAFEIPDEPNYKEFSRFYGLPHKDMNPKQLNSCKWQLKSFFEAFKVDHSKKLNVENDLPGKTGWAILGVESVEEYGDKNYIKKLIKPK</sequence>
<name>A0A0F9DDR1_9ZZZZ</name>
<dbReference type="EMBL" id="LAZR01032113">
    <property type="protein sequence ID" value="KKL51831.1"/>
    <property type="molecule type" value="Genomic_DNA"/>
</dbReference>
<comment type="caution">
    <text evidence="1">The sequence shown here is derived from an EMBL/GenBank/DDBJ whole genome shotgun (WGS) entry which is preliminary data.</text>
</comment>